<evidence type="ECO:0000313" key="7">
    <source>
        <dbReference type="Proteomes" id="UP000176853"/>
    </source>
</evidence>
<feature type="domain" description="S1 motif" evidence="5">
    <location>
        <begin position="54"/>
        <end position="121"/>
    </location>
</feature>
<name>A0A1F4V2C1_UNCKA</name>
<dbReference type="GO" id="GO:0003735">
    <property type="term" value="F:structural constituent of ribosome"/>
    <property type="evidence" value="ECO:0007669"/>
    <property type="project" value="TreeGrafter"/>
</dbReference>
<dbReference type="InterPro" id="IPR003029">
    <property type="entry name" value="S1_domain"/>
</dbReference>
<dbReference type="AlphaFoldDB" id="A0A1F4V2C1"/>
<feature type="domain" description="S1 motif" evidence="5">
    <location>
        <begin position="242"/>
        <end position="310"/>
    </location>
</feature>
<comment type="function">
    <text evidence="4">Binds mRNA; thus facilitating recognition of the initiation point. It is needed to translate mRNA with a short Shine-Dalgarno (SD) purine-rich sequence.</text>
</comment>
<dbReference type="GO" id="GO:0006412">
    <property type="term" value="P:translation"/>
    <property type="evidence" value="ECO:0007669"/>
    <property type="project" value="TreeGrafter"/>
</dbReference>
<dbReference type="InterPro" id="IPR012340">
    <property type="entry name" value="NA-bd_OB-fold"/>
</dbReference>
<gene>
    <name evidence="6" type="ORF">A2709_01180</name>
</gene>
<dbReference type="PANTHER" id="PTHR10724">
    <property type="entry name" value="30S RIBOSOMAL PROTEIN S1"/>
    <property type="match status" value="1"/>
</dbReference>
<dbReference type="InterPro" id="IPR050437">
    <property type="entry name" value="Ribos_protein_bS1-like"/>
</dbReference>
<dbReference type="SUPFAM" id="SSF50249">
    <property type="entry name" value="Nucleic acid-binding proteins"/>
    <property type="match status" value="4"/>
</dbReference>
<dbReference type="FunFam" id="2.40.50.140:FF:000103">
    <property type="entry name" value="protein RRP5 homolog"/>
    <property type="match status" value="1"/>
</dbReference>
<dbReference type="SMART" id="SM00316">
    <property type="entry name" value="S1"/>
    <property type="match status" value="4"/>
</dbReference>
<dbReference type="GO" id="GO:0003729">
    <property type="term" value="F:mRNA binding"/>
    <property type="evidence" value="ECO:0007669"/>
    <property type="project" value="TreeGrafter"/>
</dbReference>
<dbReference type="InterPro" id="IPR035104">
    <property type="entry name" value="Ribosomal_protein_S1-like"/>
</dbReference>
<dbReference type="PANTHER" id="PTHR10724:SF7">
    <property type="entry name" value="SMALL RIBOSOMAL SUBUNIT PROTEIN BS1C"/>
    <property type="match status" value="1"/>
</dbReference>
<accession>A0A1F4V2C1</accession>
<evidence type="ECO:0000256" key="2">
    <source>
        <dbReference type="ARBA" id="ARBA00022980"/>
    </source>
</evidence>
<dbReference type="EMBL" id="MEVB01000047">
    <property type="protein sequence ID" value="OGC51302.1"/>
    <property type="molecule type" value="Genomic_DNA"/>
</dbReference>
<proteinExistence type="inferred from homology"/>
<evidence type="ECO:0000313" key="6">
    <source>
        <dbReference type="EMBL" id="OGC51302.1"/>
    </source>
</evidence>
<dbReference type="PROSITE" id="PS50126">
    <property type="entry name" value="S1"/>
    <property type="match status" value="4"/>
</dbReference>
<dbReference type="GO" id="GO:1990904">
    <property type="term" value="C:ribonucleoprotein complex"/>
    <property type="evidence" value="ECO:0007669"/>
    <property type="project" value="UniProtKB-KW"/>
</dbReference>
<evidence type="ECO:0000256" key="4">
    <source>
        <dbReference type="ARBA" id="ARBA00025604"/>
    </source>
</evidence>
<evidence type="ECO:0000256" key="1">
    <source>
        <dbReference type="ARBA" id="ARBA00006767"/>
    </source>
</evidence>
<protein>
    <recommendedName>
        <fullName evidence="5">S1 motif domain-containing protein</fullName>
    </recommendedName>
</protein>
<dbReference type="GO" id="GO:0005840">
    <property type="term" value="C:ribosome"/>
    <property type="evidence" value="ECO:0007669"/>
    <property type="project" value="UniProtKB-KW"/>
</dbReference>
<feature type="domain" description="S1 motif" evidence="5">
    <location>
        <begin position="137"/>
        <end position="221"/>
    </location>
</feature>
<dbReference type="Gene3D" id="2.40.50.140">
    <property type="entry name" value="Nucleic acid-binding proteins"/>
    <property type="match status" value="4"/>
</dbReference>
<dbReference type="CDD" id="cd05687">
    <property type="entry name" value="S1_RPS1_repeat_ec1_hs1"/>
    <property type="match status" value="1"/>
</dbReference>
<feature type="domain" description="S1 motif" evidence="5">
    <location>
        <begin position="327"/>
        <end position="388"/>
    </location>
</feature>
<sequence length="391" mass="43410">MYSSADAQRHTANHLRKLVIVDNIYMRAKQVNKPNSSMATLVTGNLPLRKYSVGDIAEGYVISVTDNEILLDIGAKSEGVIAREEFGDLKSNLPNIKAGDMLIAQVIQSESDQGYTVLSLKRAERERKWRDIEHLYNANITSEARVLEYNKGGLLADFMGMRGFIPLSHLDRVHFTEDLTKYAHGSEAEIKESLRSLAGKVLKIRVIEFDKEKNRLVLSEKKALEHYSEEARQKRLEQVKEGDIAEGVVTGVMPFGVFVDLNGIEGLVHISEMAWEKVSNPSFYYTVGSPIKVKVMGVDDTSKKLALSVKRLTENPWEGVDKRLKAGQKVKGIVSKIVPFGAFISVEKGLDGLLHISQTNGPLKVGDEVEATILSIDSESQKLSLSLKEIA</sequence>
<dbReference type="PRINTS" id="PR00681">
    <property type="entry name" value="RIBOSOMALS1"/>
</dbReference>
<keyword evidence="3" id="KW-0687">Ribonucleoprotein</keyword>
<reference evidence="6 7" key="1">
    <citation type="journal article" date="2016" name="Nat. Commun.">
        <title>Thousands of microbial genomes shed light on interconnected biogeochemical processes in an aquifer system.</title>
        <authorList>
            <person name="Anantharaman K."/>
            <person name="Brown C.T."/>
            <person name="Hug L.A."/>
            <person name="Sharon I."/>
            <person name="Castelle C.J."/>
            <person name="Probst A.J."/>
            <person name="Thomas B.C."/>
            <person name="Singh A."/>
            <person name="Wilkins M.J."/>
            <person name="Karaoz U."/>
            <person name="Brodie E.L."/>
            <person name="Williams K.H."/>
            <person name="Hubbard S.S."/>
            <person name="Banfield J.F."/>
        </authorList>
    </citation>
    <scope>NUCLEOTIDE SEQUENCE [LARGE SCALE GENOMIC DNA]</scope>
</reference>
<keyword evidence="2" id="KW-0689">Ribosomal protein</keyword>
<dbReference type="Pfam" id="PF00575">
    <property type="entry name" value="S1"/>
    <property type="match status" value="4"/>
</dbReference>
<dbReference type="Proteomes" id="UP000176853">
    <property type="component" value="Unassembled WGS sequence"/>
</dbReference>
<comment type="caution">
    <text evidence="6">The sequence shown here is derived from an EMBL/GenBank/DDBJ whole genome shotgun (WGS) entry which is preliminary data.</text>
</comment>
<dbReference type="CDD" id="cd04465">
    <property type="entry name" value="S1_RPS1_repeat_ec2_hs2"/>
    <property type="match status" value="1"/>
</dbReference>
<organism evidence="6 7">
    <name type="scientific">candidate division WWE3 bacterium RIFCSPHIGHO2_01_FULL_43_9</name>
    <dbReference type="NCBI Taxonomy" id="1802618"/>
    <lineage>
        <taxon>Bacteria</taxon>
        <taxon>Katanobacteria</taxon>
    </lineage>
</organism>
<evidence type="ECO:0000259" key="5">
    <source>
        <dbReference type="PROSITE" id="PS50126"/>
    </source>
</evidence>
<evidence type="ECO:0000256" key="3">
    <source>
        <dbReference type="ARBA" id="ARBA00023274"/>
    </source>
</evidence>
<comment type="similarity">
    <text evidence="1">Belongs to the bacterial ribosomal protein bS1 family.</text>
</comment>